<feature type="domain" description="Allantoicase" evidence="4">
    <location>
        <begin position="432"/>
        <end position="487"/>
    </location>
</feature>
<feature type="compositionally biased region" description="Basic and acidic residues" evidence="3">
    <location>
        <begin position="555"/>
        <end position="566"/>
    </location>
</feature>
<feature type="coiled-coil region" evidence="2">
    <location>
        <begin position="137"/>
        <end position="170"/>
    </location>
</feature>
<evidence type="ECO:0000256" key="2">
    <source>
        <dbReference type="SAM" id="Coils"/>
    </source>
</evidence>
<dbReference type="PANTHER" id="PTHR12045">
    <property type="entry name" value="ALLANTOICASE"/>
    <property type="match status" value="1"/>
</dbReference>
<dbReference type="InterPro" id="IPR005164">
    <property type="entry name" value="Allantoicase"/>
</dbReference>
<dbReference type="Gene3D" id="2.60.120.260">
    <property type="entry name" value="Galactose-binding domain-like"/>
    <property type="match status" value="3"/>
</dbReference>
<feature type="domain" description="Allantoicase" evidence="4">
    <location>
        <begin position="883"/>
        <end position="1058"/>
    </location>
</feature>
<feature type="region of interest" description="Disordered" evidence="3">
    <location>
        <begin position="712"/>
        <end position="734"/>
    </location>
</feature>
<dbReference type="InterPro" id="IPR008979">
    <property type="entry name" value="Galactose-bd-like_sf"/>
</dbReference>
<dbReference type="InterPro" id="IPR015908">
    <property type="entry name" value="Allantoicase_dom"/>
</dbReference>
<evidence type="ECO:0000256" key="3">
    <source>
        <dbReference type="SAM" id="MobiDB-lite"/>
    </source>
</evidence>
<feature type="compositionally biased region" description="Basic and acidic residues" evidence="3">
    <location>
        <begin position="714"/>
        <end position="730"/>
    </location>
</feature>
<dbReference type="GO" id="GO:0000256">
    <property type="term" value="P:allantoin catabolic process"/>
    <property type="evidence" value="ECO:0007669"/>
    <property type="project" value="InterPro"/>
</dbReference>
<feature type="region of interest" description="Disordered" evidence="3">
    <location>
        <begin position="213"/>
        <end position="249"/>
    </location>
</feature>
<feature type="region of interest" description="Disordered" evidence="3">
    <location>
        <begin position="533"/>
        <end position="591"/>
    </location>
</feature>
<dbReference type="AlphaFoldDB" id="W7FKR3"/>
<gene>
    <name evidence="5" type="ORF">PFAG_01835</name>
</gene>
<dbReference type="FunFam" id="2.60.120.260:FF:000135">
    <property type="entry name" value="Allantoicase"/>
    <property type="match status" value="1"/>
</dbReference>
<organism evidence="5">
    <name type="scientific">Plasmodium falciparum Santa Lucia</name>
    <dbReference type="NCBI Taxonomy" id="478859"/>
    <lineage>
        <taxon>Eukaryota</taxon>
        <taxon>Sar</taxon>
        <taxon>Alveolata</taxon>
        <taxon>Apicomplexa</taxon>
        <taxon>Aconoidasida</taxon>
        <taxon>Haemosporida</taxon>
        <taxon>Plasmodiidae</taxon>
        <taxon>Plasmodium</taxon>
        <taxon>Plasmodium (Laverania)</taxon>
    </lineage>
</organism>
<feature type="domain" description="Allantoicase" evidence="4">
    <location>
        <begin position="756"/>
        <end position="860"/>
    </location>
</feature>
<dbReference type="Proteomes" id="UP000030666">
    <property type="component" value="Unassembled WGS sequence"/>
</dbReference>
<keyword evidence="2" id="KW-0175">Coiled coil</keyword>
<dbReference type="OrthoDB" id="10266039at2759"/>
<evidence type="ECO:0000256" key="1">
    <source>
        <dbReference type="ARBA" id="ARBA00009242"/>
    </source>
</evidence>
<dbReference type="GO" id="GO:0004037">
    <property type="term" value="F:allantoicase activity"/>
    <property type="evidence" value="ECO:0007669"/>
    <property type="project" value="InterPro"/>
</dbReference>
<accession>W7FKR3</accession>
<evidence type="ECO:0000313" key="5">
    <source>
        <dbReference type="EMBL" id="EUT87934.1"/>
    </source>
</evidence>
<protein>
    <submittedName>
        <fullName evidence="5">Allantoicase</fullName>
    </submittedName>
</protein>
<dbReference type="Pfam" id="PF03561">
    <property type="entry name" value="Allantoicase"/>
    <property type="match status" value="3"/>
</dbReference>
<evidence type="ECO:0000259" key="4">
    <source>
        <dbReference type="Pfam" id="PF03561"/>
    </source>
</evidence>
<dbReference type="EMBL" id="KE123489">
    <property type="protein sequence ID" value="EUT87934.1"/>
    <property type="molecule type" value="Genomic_DNA"/>
</dbReference>
<reference evidence="5" key="1">
    <citation type="submission" date="2013-02" db="EMBL/GenBank/DDBJ databases">
        <title>The Genome Sequence of Plasmodium falciparum Santa Lucia.</title>
        <authorList>
            <consortium name="The Broad Institute Genome Sequencing Platform"/>
            <consortium name="The Broad Institute Genome Sequencing Center for Infectious Disease"/>
            <person name="Neafsey D."/>
            <person name="Cheeseman I."/>
            <person name="Volkman S."/>
            <person name="Adams J."/>
            <person name="Walker B."/>
            <person name="Young S.K."/>
            <person name="Zeng Q."/>
            <person name="Gargeya S."/>
            <person name="Fitzgerald M."/>
            <person name="Haas B."/>
            <person name="Abouelleil A."/>
            <person name="Alvarado L."/>
            <person name="Arachchi H.M."/>
            <person name="Berlin A.M."/>
            <person name="Chapman S.B."/>
            <person name="Dewar J."/>
            <person name="Goldberg J."/>
            <person name="Griggs A."/>
            <person name="Gujja S."/>
            <person name="Hansen M."/>
            <person name="Howarth C."/>
            <person name="Imamovic A."/>
            <person name="Larimer J."/>
            <person name="McCowan C."/>
            <person name="Murphy C."/>
            <person name="Neiman D."/>
            <person name="Pearson M."/>
            <person name="Priest M."/>
            <person name="Roberts A."/>
            <person name="Saif S."/>
            <person name="Shea T."/>
            <person name="Sisk P."/>
            <person name="Sykes S."/>
            <person name="Wortman J."/>
            <person name="Nusbaum C."/>
            <person name="Birren B."/>
        </authorList>
    </citation>
    <scope>NUCLEOTIDE SEQUENCE [LARGE SCALE GENOMIC DNA]</scope>
    <source>
        <strain evidence="5">Santa Lucia</strain>
    </source>
</reference>
<feature type="compositionally biased region" description="Low complexity" evidence="3">
    <location>
        <begin position="218"/>
        <end position="249"/>
    </location>
</feature>
<proteinExistence type="inferred from homology"/>
<feature type="compositionally biased region" description="Low complexity" evidence="3">
    <location>
        <begin position="573"/>
        <end position="589"/>
    </location>
</feature>
<dbReference type="PANTHER" id="PTHR12045:SF3">
    <property type="entry name" value="INACTIVE ALLANTOICASE-RELATED"/>
    <property type="match status" value="1"/>
</dbReference>
<dbReference type="SUPFAM" id="SSF49785">
    <property type="entry name" value="Galactose-binding domain-like"/>
    <property type="match status" value="3"/>
</dbReference>
<dbReference type="FunFam" id="2.60.120.260:FF:000126">
    <property type="entry name" value="Allantoicase"/>
    <property type="match status" value="1"/>
</dbReference>
<sequence length="1061" mass="126144">MSKYIDNNFLIYKSDIFNEKSNVRNLKTLPLNEETLKTYYGKIQNSKEKGVLYDSLSDSYNYRRKENNMRRGYYMNLYKNRKADNEEWKFNDIRNGPMDGVSFDDDKYKNRKYYHKEKYEEDKYYEKENNNEINNAENYYKKKYNHYKRNNEEEEEEEEEENEYITTNKRRRRNIHELDNIIGNKNYNNIFEMNVNSSDYDSSLHKDMKEKMGHINDKNNNSENKKINSSYNDINSQGNNDNSQYNNNSIQNNISYNNSVISKMVLYPSINETTNSSNTVVSKRSKYILRHSNVSSNYDDVPMFFNFVNCCSSVLGSEIIYVTDETYGKCENILKDKPFNNNSEKGYYEYISNDLYNILNKNLYINNDNNNNNNNDSNNDNINHNQYGYSKYNEISRNHLDLYQFGEFPKANEAKKFINTLHYKYITPTKYECPGWLTKRRIKKYFDFCVIKLCKPTLIKGIDIDTNNFLGNYAPYISIEGAYIEDELLLNPSSFSKYVDEIRYDQKKNNSFILEKNTYSYYTDGLNDTVINDNEKKNDKNYKNDTNDSIIFNKNRNDDNHNSDNNKKKKEINNNNDKNNNNDNNNNNNVLKGRNEIELTIDGKTYFKRNKYFYEPILIEAMDKSDHEYESYVEILRYNDNLKNLKNNPKSTSFITNGNEYRYINNKLYTLVDVTREIANRHPNIYNMCLSNKNSSFYISQEENTDMNNIKGEYLNKGKNDDHKKNKDNDEGINNNTTCNKWYDSIYFRNGIRKNEINEKNVNTTHNREKDTLNYDYNNYYNTSTLFLDNDYSVEKRIYNELHKKYQWVSILEDERMNPGFKNYNHNCFNINTCNKIFTHLIVCLLPDGGINKLRVYGEIKNNEKARKKNYKKTINVCNILDGANIVYTTDEFYGKSENILIDHNSEYVMGWQTRRSINRPLRYVENLSLNNISSIFLNNNYCIIKLSYITNIKYIEINTIFYEYNSPLCVSIDSCNLKEIHPQEKTKQIQFFNDHIQNIQWVQLLPLSYIKGNHINFFSINKILNKTSMNDNLISTHLRLNIYPDGGINTIKVYGTVLED</sequence>
<feature type="compositionally biased region" description="Basic and acidic residues" evidence="3">
    <location>
        <begin position="533"/>
        <end position="546"/>
    </location>
</feature>
<name>W7FKR3_PLAFA</name>
<comment type="similarity">
    <text evidence="1">Belongs to the allantoicase family.</text>
</comment>